<dbReference type="RefSeq" id="WP_193156212.1">
    <property type="nucleotide sequence ID" value="NZ_AQGU01000027.1"/>
</dbReference>
<gene>
    <name evidence="1" type="ORF">PALI_a2572</name>
</gene>
<protein>
    <recommendedName>
        <fullName evidence="3">Orphan protein</fullName>
    </recommendedName>
</protein>
<accession>A0ABR9E402</accession>
<sequence length="164" mass="17974">MNKLTLAAITACVLLLISDITGRFIQKQPQGQNDFSAGINNAQPLPLLSDPANVQLTQLYTNYVEVTKPVQTEQGLSKAAQAAQNGELLSVFAGDLELSLKAVIFAPIPYVLIEQKNIKTQQTTLVKYINEQSVEGYTLSILSNTQVELDKAPQHITLVMYQRG</sequence>
<reference evidence="1 2" key="1">
    <citation type="submission" date="2015-06" db="EMBL/GenBank/DDBJ databases">
        <title>Genome sequence of Pseudoalteromonas aliena.</title>
        <authorList>
            <person name="Xie B.-B."/>
            <person name="Rong J.-C."/>
            <person name="Qin Q.-L."/>
            <person name="Zhang Y.-Z."/>
        </authorList>
    </citation>
    <scope>NUCLEOTIDE SEQUENCE [LARGE SCALE GENOMIC DNA]</scope>
    <source>
        <strain evidence="1 2">SW19</strain>
    </source>
</reference>
<comment type="caution">
    <text evidence="1">The sequence shown here is derived from an EMBL/GenBank/DDBJ whole genome shotgun (WGS) entry which is preliminary data.</text>
</comment>
<evidence type="ECO:0008006" key="3">
    <source>
        <dbReference type="Google" id="ProtNLM"/>
    </source>
</evidence>
<dbReference type="EMBL" id="AQGU01000027">
    <property type="protein sequence ID" value="MBE0360566.1"/>
    <property type="molecule type" value="Genomic_DNA"/>
</dbReference>
<evidence type="ECO:0000313" key="2">
    <source>
        <dbReference type="Proteomes" id="UP000648482"/>
    </source>
</evidence>
<organism evidence="1 2">
    <name type="scientific">Pseudoalteromonas aliena SW19</name>
    <dbReference type="NCBI Taxonomy" id="1314866"/>
    <lineage>
        <taxon>Bacteria</taxon>
        <taxon>Pseudomonadati</taxon>
        <taxon>Pseudomonadota</taxon>
        <taxon>Gammaproteobacteria</taxon>
        <taxon>Alteromonadales</taxon>
        <taxon>Pseudoalteromonadaceae</taxon>
        <taxon>Pseudoalteromonas</taxon>
    </lineage>
</organism>
<keyword evidence="2" id="KW-1185">Reference proteome</keyword>
<dbReference type="Proteomes" id="UP000648482">
    <property type="component" value="Unassembled WGS sequence"/>
</dbReference>
<proteinExistence type="predicted"/>
<evidence type="ECO:0000313" key="1">
    <source>
        <dbReference type="EMBL" id="MBE0360566.1"/>
    </source>
</evidence>
<name>A0ABR9E402_9GAMM</name>